<dbReference type="Proteomes" id="UP000284902">
    <property type="component" value="Unassembled WGS sequence"/>
</dbReference>
<comment type="caution">
    <text evidence="1">The sequence shown here is derived from an EMBL/GenBank/DDBJ whole genome shotgun (WGS) entry which is preliminary data.</text>
</comment>
<proteinExistence type="predicted"/>
<organism evidence="1 2">
    <name type="scientific">[Ruminococcus] lactaris</name>
    <dbReference type="NCBI Taxonomy" id="46228"/>
    <lineage>
        <taxon>Bacteria</taxon>
        <taxon>Bacillati</taxon>
        <taxon>Bacillota</taxon>
        <taxon>Clostridia</taxon>
        <taxon>Lachnospirales</taxon>
        <taxon>Lachnospiraceae</taxon>
        <taxon>Mediterraneibacter</taxon>
    </lineage>
</organism>
<dbReference type="AlphaFoldDB" id="A0A414P7U9"/>
<reference evidence="1 2" key="1">
    <citation type="submission" date="2018-08" db="EMBL/GenBank/DDBJ databases">
        <title>A genome reference for cultivated species of the human gut microbiota.</title>
        <authorList>
            <person name="Zou Y."/>
            <person name="Xue W."/>
            <person name="Luo G."/>
        </authorList>
    </citation>
    <scope>NUCLEOTIDE SEQUENCE [LARGE SCALE GENOMIC DNA]</scope>
    <source>
        <strain evidence="1 2">AM25-1LB</strain>
    </source>
</reference>
<evidence type="ECO:0000313" key="1">
    <source>
        <dbReference type="EMBL" id="RHF62290.1"/>
    </source>
</evidence>
<protein>
    <submittedName>
        <fullName evidence="1">Uncharacterized protein</fullName>
    </submittedName>
</protein>
<dbReference type="RefSeq" id="WP_118212540.1">
    <property type="nucleotide sequence ID" value="NZ_QRHG01000006.1"/>
</dbReference>
<evidence type="ECO:0000313" key="2">
    <source>
        <dbReference type="Proteomes" id="UP000284902"/>
    </source>
</evidence>
<sequence length="69" mass="8035">MQDYTYNHLYRYIGPVLLFDKIIASEWTGETKAPTARKAKSNLIYQFKKQSNRLPSSRITLPGEIKMVN</sequence>
<accession>A0A414P7U9</accession>
<dbReference type="EMBL" id="QRHG01000006">
    <property type="protein sequence ID" value="RHF62290.1"/>
    <property type="molecule type" value="Genomic_DNA"/>
</dbReference>
<gene>
    <name evidence="1" type="ORF">DW672_03355</name>
</gene>
<name>A0A414P7U9_9FIRM</name>